<feature type="region of interest" description="Disordered" evidence="1">
    <location>
        <begin position="71"/>
        <end position="93"/>
    </location>
</feature>
<keyword evidence="3" id="KW-1185">Reference proteome</keyword>
<comment type="caution">
    <text evidence="2">The sequence shown here is derived from an EMBL/GenBank/DDBJ whole genome shotgun (WGS) entry which is preliminary data.</text>
</comment>
<accession>A0AAP0JEY1</accession>
<dbReference type="Proteomes" id="UP001419268">
    <property type="component" value="Unassembled WGS sequence"/>
</dbReference>
<organism evidence="2 3">
    <name type="scientific">Stephania cephalantha</name>
    <dbReference type="NCBI Taxonomy" id="152367"/>
    <lineage>
        <taxon>Eukaryota</taxon>
        <taxon>Viridiplantae</taxon>
        <taxon>Streptophyta</taxon>
        <taxon>Embryophyta</taxon>
        <taxon>Tracheophyta</taxon>
        <taxon>Spermatophyta</taxon>
        <taxon>Magnoliopsida</taxon>
        <taxon>Ranunculales</taxon>
        <taxon>Menispermaceae</taxon>
        <taxon>Menispermoideae</taxon>
        <taxon>Cissampelideae</taxon>
        <taxon>Stephania</taxon>
    </lineage>
</organism>
<feature type="region of interest" description="Disordered" evidence="1">
    <location>
        <begin position="1"/>
        <end position="54"/>
    </location>
</feature>
<dbReference type="EMBL" id="JBBNAG010000005">
    <property type="protein sequence ID" value="KAK9132921.1"/>
    <property type="molecule type" value="Genomic_DNA"/>
</dbReference>
<protein>
    <submittedName>
        <fullName evidence="2">Uncharacterized protein</fullName>
    </submittedName>
</protein>
<evidence type="ECO:0000313" key="2">
    <source>
        <dbReference type="EMBL" id="KAK9132921.1"/>
    </source>
</evidence>
<proteinExistence type="predicted"/>
<gene>
    <name evidence="2" type="ORF">Scep_012449</name>
</gene>
<dbReference type="AlphaFoldDB" id="A0AAP0JEY1"/>
<evidence type="ECO:0000313" key="3">
    <source>
        <dbReference type="Proteomes" id="UP001419268"/>
    </source>
</evidence>
<sequence>MQGPARADGEGFGDGEVQRRTAANSDDGLGCGEGTRGGLRRLQSPADGDGRPDGLVAASIVATTDFGEREKELTVSEIPMRESGERERAVDGE</sequence>
<evidence type="ECO:0000256" key="1">
    <source>
        <dbReference type="SAM" id="MobiDB-lite"/>
    </source>
</evidence>
<reference evidence="2 3" key="1">
    <citation type="submission" date="2024-01" db="EMBL/GenBank/DDBJ databases">
        <title>Genome assemblies of Stephania.</title>
        <authorList>
            <person name="Yang L."/>
        </authorList>
    </citation>
    <scope>NUCLEOTIDE SEQUENCE [LARGE SCALE GENOMIC DNA]</scope>
    <source>
        <strain evidence="2">JXDWG</strain>
        <tissue evidence="2">Leaf</tissue>
    </source>
</reference>
<name>A0AAP0JEY1_9MAGN</name>